<proteinExistence type="inferred from homology"/>
<comment type="caution">
    <text evidence="10">The sequence shown here is derived from an EMBL/GenBank/DDBJ whole genome shotgun (WGS) entry which is preliminary data.</text>
</comment>
<reference evidence="10 11" key="1">
    <citation type="submission" date="2015-09" db="EMBL/GenBank/DDBJ databases">
        <title>Genome sequence of Acetobacterium wieringae DSM 1911.</title>
        <authorList>
            <person name="Poehlein A."/>
            <person name="Bengelsdorf F.R."/>
            <person name="Schiel-Bengelsdorf B."/>
            <person name="Duerre P."/>
            <person name="Daniel R."/>
        </authorList>
    </citation>
    <scope>NUCLEOTIDE SEQUENCE [LARGE SCALE GENOMIC DNA]</scope>
    <source>
        <strain evidence="10 11">DSM 1911</strain>
    </source>
</reference>
<dbReference type="Gene3D" id="3.40.47.10">
    <property type="match status" value="2"/>
</dbReference>
<dbReference type="InterPro" id="IPR020615">
    <property type="entry name" value="Thiolase_acyl_enz_int_AS"/>
</dbReference>
<dbReference type="EMBL" id="LKEU01000044">
    <property type="protein sequence ID" value="OFV69153.1"/>
    <property type="molecule type" value="Genomic_DNA"/>
</dbReference>
<keyword evidence="4 7" id="KW-0012">Acyltransferase</keyword>
<dbReference type="STRING" id="52694.ACWI_33470"/>
<dbReference type="InterPro" id="IPR020616">
    <property type="entry name" value="Thiolase_N"/>
</dbReference>
<feature type="domain" description="Thiolase C-terminal" evidence="9">
    <location>
        <begin position="264"/>
        <end position="384"/>
    </location>
</feature>
<dbReference type="InterPro" id="IPR020610">
    <property type="entry name" value="Thiolase_AS"/>
</dbReference>
<dbReference type="InterPro" id="IPR016039">
    <property type="entry name" value="Thiolase-like"/>
</dbReference>
<dbReference type="Pfam" id="PF00108">
    <property type="entry name" value="Thiolase_N"/>
    <property type="match status" value="1"/>
</dbReference>
<comment type="similarity">
    <text evidence="2 7">Belongs to the thiolase-like superfamily. Thiolase family.</text>
</comment>
<dbReference type="PIRSF" id="PIRSF000429">
    <property type="entry name" value="Ac-CoA_Ac_transf"/>
    <property type="match status" value="1"/>
</dbReference>
<sequence length="387" mass="41237">MKEAVIVAYGRSACCRANKGGFANSHPINYAAQTLKGVLSKVPQINPEIIGDVITGCAMPINEAHMNISRLIVNRAELPDCVPAQTINRFCSSGLQAISSAANAIISGEYDVAVAGGVESMSKCFIPYSDSYMNPWIKENYIGGYMSMGETAERVAEHYMIRREDMEKMALESHKKAAKARTEGKLAHCIIPVLNDQGNMIMIDEGILADENGMLKTSMERMAAMTPCFREEGQVTAATSSQMTDAAAYVVIMSSEKASELGIKPIAKFAGYSVAGCDATEMGMGPLFAVPKLMKKCNLSLEQMDVIEINEAFASQALACINELGMDMQKVNPYGGAMSIGHPMGATGAILTSKALSYLSDTGGQYALITMCIGGGMGAAGVFELCK</sequence>
<keyword evidence="3 7" id="KW-0808">Transferase</keyword>
<dbReference type="Proteomes" id="UP000176244">
    <property type="component" value="Unassembled WGS sequence"/>
</dbReference>
<protein>
    <recommendedName>
        <fullName evidence="5">acetyl-CoA C-acyltransferase</fullName>
        <ecNumber evidence="5">2.3.1.16</ecNumber>
    </recommendedName>
</protein>
<organism evidence="10 11">
    <name type="scientific">Acetobacterium wieringae</name>
    <dbReference type="NCBI Taxonomy" id="52694"/>
    <lineage>
        <taxon>Bacteria</taxon>
        <taxon>Bacillati</taxon>
        <taxon>Bacillota</taxon>
        <taxon>Clostridia</taxon>
        <taxon>Eubacteriales</taxon>
        <taxon>Eubacteriaceae</taxon>
        <taxon>Acetobacterium</taxon>
    </lineage>
</organism>
<dbReference type="PROSITE" id="PS00098">
    <property type="entry name" value="THIOLASE_1"/>
    <property type="match status" value="1"/>
</dbReference>
<dbReference type="PANTHER" id="PTHR43853:SF21">
    <property type="entry name" value="STEROID 3-KETOACYL-COA THIOLASE"/>
    <property type="match status" value="1"/>
</dbReference>
<comment type="pathway">
    <text evidence="1">Lipid metabolism.</text>
</comment>
<dbReference type="SUPFAM" id="SSF53901">
    <property type="entry name" value="Thiolase-like"/>
    <property type="match status" value="2"/>
</dbReference>
<evidence type="ECO:0000259" key="8">
    <source>
        <dbReference type="Pfam" id="PF00108"/>
    </source>
</evidence>
<dbReference type="InterPro" id="IPR050215">
    <property type="entry name" value="Thiolase-like_sf_Thiolase"/>
</dbReference>
<dbReference type="InterPro" id="IPR020617">
    <property type="entry name" value="Thiolase_C"/>
</dbReference>
<evidence type="ECO:0000313" key="10">
    <source>
        <dbReference type="EMBL" id="OFV69153.1"/>
    </source>
</evidence>
<feature type="active site" description="Proton acceptor" evidence="6">
    <location>
        <position position="342"/>
    </location>
</feature>
<dbReference type="InterPro" id="IPR002155">
    <property type="entry name" value="Thiolase"/>
</dbReference>
<dbReference type="RefSeq" id="WP_070372594.1">
    <property type="nucleotide sequence ID" value="NZ_LKEU01000044.1"/>
</dbReference>
<evidence type="ECO:0000256" key="4">
    <source>
        <dbReference type="ARBA" id="ARBA00023315"/>
    </source>
</evidence>
<evidence type="ECO:0000256" key="5">
    <source>
        <dbReference type="ARBA" id="ARBA00024073"/>
    </source>
</evidence>
<evidence type="ECO:0000313" key="11">
    <source>
        <dbReference type="Proteomes" id="UP000176244"/>
    </source>
</evidence>
<dbReference type="PROSITE" id="PS00099">
    <property type="entry name" value="THIOLASE_3"/>
    <property type="match status" value="1"/>
</dbReference>
<dbReference type="GO" id="GO:0003988">
    <property type="term" value="F:acetyl-CoA C-acyltransferase activity"/>
    <property type="evidence" value="ECO:0007669"/>
    <property type="project" value="UniProtKB-EC"/>
</dbReference>
<feature type="active site" description="Acyl-thioester intermediate" evidence="6">
    <location>
        <position position="91"/>
    </location>
</feature>
<feature type="active site" description="Proton acceptor" evidence="6">
    <location>
        <position position="372"/>
    </location>
</feature>
<dbReference type="GO" id="GO:0006635">
    <property type="term" value="P:fatty acid beta-oxidation"/>
    <property type="evidence" value="ECO:0007669"/>
    <property type="project" value="TreeGrafter"/>
</dbReference>
<feature type="domain" description="Thiolase N-terminal" evidence="8">
    <location>
        <begin position="5"/>
        <end position="255"/>
    </location>
</feature>
<dbReference type="AlphaFoldDB" id="A0A1F2PD25"/>
<dbReference type="NCBIfam" id="TIGR01930">
    <property type="entry name" value="AcCoA-C-Actrans"/>
    <property type="match status" value="1"/>
</dbReference>
<gene>
    <name evidence="10" type="primary">fadA</name>
    <name evidence="10" type="ORF">ACWI_33470</name>
</gene>
<dbReference type="InterPro" id="IPR020613">
    <property type="entry name" value="Thiolase_CS"/>
</dbReference>
<evidence type="ECO:0000256" key="7">
    <source>
        <dbReference type="RuleBase" id="RU003557"/>
    </source>
</evidence>
<evidence type="ECO:0000256" key="6">
    <source>
        <dbReference type="PIRSR" id="PIRSR000429-1"/>
    </source>
</evidence>
<evidence type="ECO:0000256" key="3">
    <source>
        <dbReference type="ARBA" id="ARBA00022679"/>
    </source>
</evidence>
<evidence type="ECO:0000256" key="1">
    <source>
        <dbReference type="ARBA" id="ARBA00005189"/>
    </source>
</evidence>
<dbReference type="GO" id="GO:0010124">
    <property type="term" value="P:phenylacetate catabolic process"/>
    <property type="evidence" value="ECO:0007669"/>
    <property type="project" value="TreeGrafter"/>
</dbReference>
<dbReference type="PROSITE" id="PS00737">
    <property type="entry name" value="THIOLASE_2"/>
    <property type="match status" value="1"/>
</dbReference>
<dbReference type="EC" id="2.3.1.16" evidence="5"/>
<name>A0A1F2PD25_9FIRM</name>
<dbReference type="CDD" id="cd00751">
    <property type="entry name" value="thiolase"/>
    <property type="match status" value="1"/>
</dbReference>
<dbReference type="PANTHER" id="PTHR43853">
    <property type="entry name" value="3-KETOACYL-COA THIOLASE, PEROXISOMAL"/>
    <property type="match status" value="1"/>
</dbReference>
<dbReference type="OrthoDB" id="9764892at2"/>
<dbReference type="GO" id="GO:0005737">
    <property type="term" value="C:cytoplasm"/>
    <property type="evidence" value="ECO:0007669"/>
    <property type="project" value="UniProtKB-ARBA"/>
</dbReference>
<dbReference type="Pfam" id="PF02803">
    <property type="entry name" value="Thiolase_C"/>
    <property type="match status" value="1"/>
</dbReference>
<evidence type="ECO:0000259" key="9">
    <source>
        <dbReference type="Pfam" id="PF02803"/>
    </source>
</evidence>
<evidence type="ECO:0000256" key="2">
    <source>
        <dbReference type="ARBA" id="ARBA00010982"/>
    </source>
</evidence>
<accession>A0A1F2PD25</accession>